<dbReference type="SUPFAM" id="SSF56796">
    <property type="entry name" value="Dehydroquinate synthase-like"/>
    <property type="match status" value="1"/>
</dbReference>
<dbReference type="PANTHER" id="PTHR43633">
    <property type="entry name" value="ALCOHOL DEHYDROGENASE YQHD"/>
    <property type="match status" value="1"/>
</dbReference>
<sequence>MKSFKYYQPTRITFGFGKLEEVGEIAKRYGRKCLLVTVSASSVPVLRDLFERTKDILRNEGVEVAHFDGVIPNPTTDSISEGAKMAKEFGTEMVLGLGGGSSMDTAKAIAVEATHQGTAWDYRIFGEK</sequence>
<gene>
    <name evidence="3" type="ORF">ENG14_05555</name>
</gene>
<dbReference type="Gene3D" id="3.40.50.1970">
    <property type="match status" value="1"/>
</dbReference>
<protein>
    <submittedName>
        <fullName evidence="3">Iron-containing alcohol dehydrogenase</fullName>
    </submittedName>
</protein>
<reference evidence="3" key="1">
    <citation type="journal article" date="2020" name="mSystems">
        <title>Genome- and Community-Level Interaction Insights into Carbon Utilization and Element Cycling Functions of Hydrothermarchaeota in Hydrothermal Sediment.</title>
        <authorList>
            <person name="Zhou Z."/>
            <person name="Liu Y."/>
            <person name="Xu W."/>
            <person name="Pan J."/>
            <person name="Luo Z.H."/>
            <person name="Li M."/>
        </authorList>
    </citation>
    <scope>NUCLEOTIDE SEQUENCE [LARGE SCALE GENOMIC DNA]</scope>
    <source>
        <strain evidence="3">HyVt-19</strain>
    </source>
</reference>
<feature type="domain" description="Alcohol dehydrogenase iron-type/glycerol dehydrogenase GldA" evidence="2">
    <location>
        <begin position="9"/>
        <end position="123"/>
    </location>
</feature>
<dbReference type="Pfam" id="PF00465">
    <property type="entry name" value="Fe-ADH"/>
    <property type="match status" value="1"/>
</dbReference>
<dbReference type="PANTHER" id="PTHR43633:SF1">
    <property type="entry name" value="ALCOHOL DEHYDROGENASE YQHD"/>
    <property type="match status" value="1"/>
</dbReference>
<dbReference type="GO" id="GO:1990362">
    <property type="term" value="F:butanol dehydrogenase (NAD+) activity"/>
    <property type="evidence" value="ECO:0007669"/>
    <property type="project" value="InterPro"/>
</dbReference>
<evidence type="ECO:0000256" key="1">
    <source>
        <dbReference type="ARBA" id="ARBA00023002"/>
    </source>
</evidence>
<dbReference type="GO" id="GO:0046872">
    <property type="term" value="F:metal ion binding"/>
    <property type="evidence" value="ECO:0007669"/>
    <property type="project" value="InterPro"/>
</dbReference>
<comment type="caution">
    <text evidence="3">The sequence shown here is derived from an EMBL/GenBank/DDBJ whole genome shotgun (WGS) entry which is preliminary data.</text>
</comment>
<feature type="non-terminal residue" evidence="3">
    <location>
        <position position="128"/>
    </location>
</feature>
<dbReference type="GO" id="GO:1990002">
    <property type="term" value="F:methylglyoxal reductase (NADPH) (acetol producing) activity"/>
    <property type="evidence" value="ECO:0007669"/>
    <property type="project" value="TreeGrafter"/>
</dbReference>
<dbReference type="Proteomes" id="UP000886355">
    <property type="component" value="Unassembled WGS sequence"/>
</dbReference>
<dbReference type="AlphaFoldDB" id="A0A7C1AX33"/>
<dbReference type="InterPro" id="IPR044731">
    <property type="entry name" value="BDH-like"/>
</dbReference>
<dbReference type="GO" id="GO:0005829">
    <property type="term" value="C:cytosol"/>
    <property type="evidence" value="ECO:0007669"/>
    <property type="project" value="TreeGrafter"/>
</dbReference>
<evidence type="ECO:0000313" key="3">
    <source>
        <dbReference type="EMBL" id="HDL90351.1"/>
    </source>
</evidence>
<dbReference type="EMBL" id="DQZW01000261">
    <property type="protein sequence ID" value="HDL90351.1"/>
    <property type="molecule type" value="Genomic_DNA"/>
</dbReference>
<name>A0A7C1AX33_9BACT</name>
<evidence type="ECO:0000259" key="2">
    <source>
        <dbReference type="Pfam" id="PF00465"/>
    </source>
</evidence>
<organism evidence="3">
    <name type="scientific">Thermodesulforhabdus norvegica</name>
    <dbReference type="NCBI Taxonomy" id="39841"/>
    <lineage>
        <taxon>Bacteria</taxon>
        <taxon>Pseudomonadati</taxon>
        <taxon>Thermodesulfobacteriota</taxon>
        <taxon>Syntrophobacteria</taxon>
        <taxon>Syntrophobacterales</taxon>
        <taxon>Thermodesulforhabdaceae</taxon>
        <taxon>Thermodesulforhabdus</taxon>
    </lineage>
</organism>
<dbReference type="GO" id="GO:0008106">
    <property type="term" value="F:alcohol dehydrogenase (NADP+) activity"/>
    <property type="evidence" value="ECO:0007669"/>
    <property type="project" value="TreeGrafter"/>
</dbReference>
<proteinExistence type="predicted"/>
<accession>A0A7C1AX33</accession>
<keyword evidence="1" id="KW-0560">Oxidoreductase</keyword>
<dbReference type="InterPro" id="IPR001670">
    <property type="entry name" value="ADH_Fe/GldA"/>
</dbReference>